<dbReference type="SMART" id="SM00228">
    <property type="entry name" value="PDZ"/>
    <property type="match status" value="1"/>
</dbReference>
<dbReference type="Gene3D" id="2.30.42.10">
    <property type="match status" value="1"/>
</dbReference>
<evidence type="ECO:0000313" key="3">
    <source>
        <dbReference type="Proteomes" id="UP000616769"/>
    </source>
</evidence>
<reference evidence="2 3" key="1">
    <citation type="journal article" date="2015" name="Parasit. Vectors">
        <title>Draft genome of the scabies mite.</title>
        <authorList>
            <person name="Rider S.D.Jr."/>
            <person name="Morgan M.S."/>
            <person name="Arlian L.G."/>
        </authorList>
    </citation>
    <scope>NUCLEOTIDE SEQUENCE [LARGE SCALE GENOMIC DNA]</scope>
    <source>
        <strain evidence="2">Arlian Lab</strain>
    </source>
</reference>
<dbReference type="SUPFAM" id="SSF50156">
    <property type="entry name" value="PDZ domain-like"/>
    <property type="match status" value="1"/>
</dbReference>
<comment type="caution">
    <text evidence="2">The sequence shown here is derived from an EMBL/GenBank/DDBJ whole genome shotgun (WGS) entry which is preliminary data.</text>
</comment>
<dbReference type="Proteomes" id="UP000616769">
    <property type="component" value="Unassembled WGS sequence"/>
</dbReference>
<feature type="region of interest" description="Disordered" evidence="1">
    <location>
        <begin position="1"/>
        <end position="30"/>
    </location>
</feature>
<evidence type="ECO:0000256" key="1">
    <source>
        <dbReference type="SAM" id="MobiDB-lite"/>
    </source>
</evidence>
<feature type="region of interest" description="Disordered" evidence="1">
    <location>
        <begin position="42"/>
        <end position="79"/>
    </location>
</feature>
<dbReference type="VEuPathDB" id="VectorBase:SSCA007579"/>
<evidence type="ECO:0000313" key="2">
    <source>
        <dbReference type="EMBL" id="KPM09092.1"/>
    </source>
</evidence>
<feature type="compositionally biased region" description="Basic and acidic residues" evidence="1">
    <location>
        <begin position="286"/>
        <end position="297"/>
    </location>
</feature>
<feature type="compositionally biased region" description="Basic residues" evidence="1">
    <location>
        <begin position="1"/>
        <end position="11"/>
    </location>
</feature>
<feature type="compositionally biased region" description="Basic residues" evidence="1">
    <location>
        <begin position="53"/>
        <end position="75"/>
    </location>
</feature>
<dbReference type="AlphaFoldDB" id="A0A132ADP0"/>
<feature type="region of interest" description="Disordered" evidence="1">
    <location>
        <begin position="225"/>
        <end position="297"/>
    </location>
</feature>
<organism evidence="2 3">
    <name type="scientific">Sarcoptes scabiei</name>
    <name type="common">Itch mite</name>
    <name type="synonym">Acarus scabiei</name>
    <dbReference type="NCBI Taxonomy" id="52283"/>
    <lineage>
        <taxon>Eukaryota</taxon>
        <taxon>Metazoa</taxon>
        <taxon>Ecdysozoa</taxon>
        <taxon>Arthropoda</taxon>
        <taxon>Chelicerata</taxon>
        <taxon>Arachnida</taxon>
        <taxon>Acari</taxon>
        <taxon>Acariformes</taxon>
        <taxon>Sarcoptiformes</taxon>
        <taxon>Astigmata</taxon>
        <taxon>Psoroptidia</taxon>
        <taxon>Sarcoptoidea</taxon>
        <taxon>Sarcoptidae</taxon>
        <taxon>Sarcoptinae</taxon>
        <taxon>Sarcoptes</taxon>
    </lineage>
</organism>
<dbReference type="EMBL" id="JXLN01013106">
    <property type="protein sequence ID" value="KPM09092.1"/>
    <property type="molecule type" value="Genomic_DNA"/>
</dbReference>
<sequence>MISNHHHHHHRYEMDSKTENDTDYCGGEVDGEDVISQQDKHLNEPHNSYDNHNHHHHHHNHHHHHHHHHRHHQHSHRDLKYSNHTACNHSTQSQSSSSLLVPKKSTKDSYFIRLRLKRLPKDDYGFGFGLILQDRGTSPALQIQSLIDGDEAQKSGLIRSGDIILRVNNVDVSRCSFDEAIQTLASQPIGAYASFLVRAPFGYVTRLITTFEENGHSRTVRITERIDRQSSPSKIKSNQKLSNGPATSCPSDINNGTEIDSKSNGSQSPQSNESLRNRSQSPIKIKSNENDRLEVGHERNEIRTLTTMKNKEPTTIAIMDENLNQISINNNSNNGTAIESIKIRRR</sequence>
<name>A0A132ADP0_SARSC</name>
<feature type="compositionally biased region" description="Basic and acidic residues" evidence="1">
    <location>
        <begin position="42"/>
        <end position="52"/>
    </location>
</feature>
<gene>
    <name evidence="2" type="ORF">QR98_0076230</name>
</gene>
<accession>A0A132ADP0</accession>
<dbReference type="Pfam" id="PF00595">
    <property type="entry name" value="PDZ"/>
    <property type="match status" value="1"/>
</dbReference>
<protein>
    <submittedName>
        <fullName evidence="2">Nitric oxide synthase-like protein 2</fullName>
    </submittedName>
</protein>
<dbReference type="InterPro" id="IPR036034">
    <property type="entry name" value="PDZ_sf"/>
</dbReference>
<dbReference type="PROSITE" id="PS50106">
    <property type="entry name" value="PDZ"/>
    <property type="match status" value="1"/>
</dbReference>
<dbReference type="InterPro" id="IPR001478">
    <property type="entry name" value="PDZ"/>
</dbReference>
<proteinExistence type="predicted"/>
<feature type="compositionally biased region" description="Polar residues" evidence="1">
    <location>
        <begin position="229"/>
        <end position="282"/>
    </location>
</feature>